<dbReference type="InterPro" id="IPR001128">
    <property type="entry name" value="Cyt_P450"/>
</dbReference>
<dbReference type="PRINTS" id="PR00359">
    <property type="entry name" value="BP450"/>
</dbReference>
<dbReference type="PRINTS" id="PR00385">
    <property type="entry name" value="P450"/>
</dbReference>
<keyword evidence="7" id="KW-1185">Reference proteome</keyword>
<dbReference type="GO" id="GO:0004497">
    <property type="term" value="F:monooxygenase activity"/>
    <property type="evidence" value="ECO:0007669"/>
    <property type="project" value="UniProtKB-KW"/>
</dbReference>
<keyword evidence="2 5" id="KW-0349">Heme</keyword>
<comment type="similarity">
    <text evidence="1 5">Belongs to the cytochrome P450 family.</text>
</comment>
<dbReference type="Proteomes" id="UP000813824">
    <property type="component" value="Unassembled WGS sequence"/>
</dbReference>
<gene>
    <name evidence="6" type="ORF">BXZ70DRAFT_111209</name>
</gene>
<evidence type="ECO:0000256" key="3">
    <source>
        <dbReference type="ARBA" id="ARBA00022723"/>
    </source>
</evidence>
<dbReference type="OrthoDB" id="1055148at2759"/>
<evidence type="ECO:0000313" key="7">
    <source>
        <dbReference type="Proteomes" id="UP000813824"/>
    </source>
</evidence>
<keyword evidence="3 5" id="KW-0479">Metal-binding</keyword>
<dbReference type="PROSITE" id="PS00086">
    <property type="entry name" value="CYTOCHROME_P450"/>
    <property type="match status" value="1"/>
</dbReference>
<dbReference type="InterPro" id="IPR017972">
    <property type="entry name" value="Cyt_P450_CS"/>
</dbReference>
<keyword evidence="4 5" id="KW-0408">Iron</keyword>
<accession>A0A8K0URN2</accession>
<dbReference type="Pfam" id="PF00067">
    <property type="entry name" value="p450"/>
    <property type="match status" value="1"/>
</dbReference>
<evidence type="ECO:0000256" key="2">
    <source>
        <dbReference type="ARBA" id="ARBA00022617"/>
    </source>
</evidence>
<dbReference type="GO" id="GO:0016705">
    <property type="term" value="F:oxidoreductase activity, acting on paired donors, with incorporation or reduction of molecular oxygen"/>
    <property type="evidence" value="ECO:0007669"/>
    <property type="project" value="InterPro"/>
</dbReference>
<dbReference type="PANTHER" id="PTHR24304">
    <property type="entry name" value="CYTOCHROME P450 FAMILY 7"/>
    <property type="match status" value="1"/>
</dbReference>
<comment type="caution">
    <text evidence="6">The sequence shown here is derived from an EMBL/GenBank/DDBJ whole genome shotgun (WGS) entry which is preliminary data.</text>
</comment>
<organism evidence="6 7">
    <name type="scientific">Cristinia sonorae</name>
    <dbReference type="NCBI Taxonomy" id="1940300"/>
    <lineage>
        <taxon>Eukaryota</taxon>
        <taxon>Fungi</taxon>
        <taxon>Dikarya</taxon>
        <taxon>Basidiomycota</taxon>
        <taxon>Agaricomycotina</taxon>
        <taxon>Agaricomycetes</taxon>
        <taxon>Agaricomycetidae</taxon>
        <taxon>Agaricales</taxon>
        <taxon>Pleurotineae</taxon>
        <taxon>Stephanosporaceae</taxon>
        <taxon>Cristinia</taxon>
    </lineage>
</organism>
<dbReference type="GO" id="GO:0005506">
    <property type="term" value="F:iron ion binding"/>
    <property type="evidence" value="ECO:0007669"/>
    <property type="project" value="InterPro"/>
</dbReference>
<name>A0A8K0URN2_9AGAR</name>
<reference evidence="6" key="1">
    <citation type="journal article" date="2021" name="New Phytol.">
        <title>Evolutionary innovations through gain and loss of genes in the ectomycorrhizal Boletales.</title>
        <authorList>
            <person name="Wu G."/>
            <person name="Miyauchi S."/>
            <person name="Morin E."/>
            <person name="Kuo A."/>
            <person name="Drula E."/>
            <person name="Varga T."/>
            <person name="Kohler A."/>
            <person name="Feng B."/>
            <person name="Cao Y."/>
            <person name="Lipzen A."/>
            <person name="Daum C."/>
            <person name="Hundley H."/>
            <person name="Pangilinan J."/>
            <person name="Johnson J."/>
            <person name="Barry K."/>
            <person name="LaButti K."/>
            <person name="Ng V."/>
            <person name="Ahrendt S."/>
            <person name="Min B."/>
            <person name="Choi I.G."/>
            <person name="Park H."/>
            <person name="Plett J.M."/>
            <person name="Magnuson J."/>
            <person name="Spatafora J.W."/>
            <person name="Nagy L.G."/>
            <person name="Henrissat B."/>
            <person name="Grigoriev I.V."/>
            <person name="Yang Z.L."/>
            <person name="Xu J."/>
            <person name="Martin F.M."/>
        </authorList>
    </citation>
    <scope>NUCLEOTIDE SEQUENCE</scope>
    <source>
        <strain evidence="6">KKN 215</strain>
    </source>
</reference>
<dbReference type="EMBL" id="JAEVFJ010000013">
    <property type="protein sequence ID" value="KAH8101141.1"/>
    <property type="molecule type" value="Genomic_DNA"/>
</dbReference>
<evidence type="ECO:0000256" key="5">
    <source>
        <dbReference type="RuleBase" id="RU000461"/>
    </source>
</evidence>
<proteinExistence type="inferred from homology"/>
<dbReference type="InterPro" id="IPR036396">
    <property type="entry name" value="Cyt_P450_sf"/>
</dbReference>
<dbReference type="Gene3D" id="1.10.630.10">
    <property type="entry name" value="Cytochrome P450"/>
    <property type="match status" value="1"/>
</dbReference>
<dbReference type="GO" id="GO:0020037">
    <property type="term" value="F:heme binding"/>
    <property type="evidence" value="ECO:0007669"/>
    <property type="project" value="InterPro"/>
</dbReference>
<dbReference type="InterPro" id="IPR050529">
    <property type="entry name" value="CYP450_sterol_14alpha_dmase"/>
</dbReference>
<evidence type="ECO:0000313" key="6">
    <source>
        <dbReference type="EMBL" id="KAH8101141.1"/>
    </source>
</evidence>
<sequence>MILVGGLAALLQAFVSLSATAKVLIAVSSAAALISLCFYAAGAQDPDENSPDSLSGWNLLAIVPFFDTRFDFLNAAFQHSGQSIFKFKLLQNTVIAVSGAEGRKDFLTSRGLDINEGFKLLSGAIPMLPGVTSDLQARRIATIHKRLSMAQTSEHLSRLLPKILDDGERLMGLWGNSGTIDIFDCIPRMFFQTSVRCLSATEIADDDDAVARLKQLYDTLDTATTPASVLFPWFPSPSMISKLVATVKIYKIVNGVVQKRTQSGVVEDDTLQILVDNADDKMVMIGFIMGLLVAGARSTGTTASWLTIFLAGHPEWRMKAREEAESLLLTHSCYSPGDSVKSALASIPLEIWENETPIFDSLIRETLRLAQPHTAMRRNMGPDAYIGGKRVPSGSYVVYPFSDVHLDSELYPDPWTFNPARPENKTPHSWIGWGGGTTVCMGQRLARLSLKLITALMLLELDFDLVDRRTGQPPLVLPQPNWNDALTCKPDNEDTRHMRYRRRQCMAKS</sequence>
<protein>
    <submittedName>
        <fullName evidence="6">Cytochrome P450</fullName>
    </submittedName>
</protein>
<dbReference type="AlphaFoldDB" id="A0A8K0URN2"/>
<evidence type="ECO:0000256" key="1">
    <source>
        <dbReference type="ARBA" id="ARBA00010617"/>
    </source>
</evidence>
<dbReference type="SUPFAM" id="SSF48264">
    <property type="entry name" value="Cytochrome P450"/>
    <property type="match status" value="1"/>
</dbReference>
<keyword evidence="5" id="KW-0560">Oxidoreductase</keyword>
<dbReference type="InterPro" id="IPR002397">
    <property type="entry name" value="Cyt_P450_B"/>
</dbReference>
<keyword evidence="5" id="KW-0503">Monooxygenase</keyword>
<evidence type="ECO:0000256" key="4">
    <source>
        <dbReference type="ARBA" id="ARBA00023004"/>
    </source>
</evidence>
<dbReference type="PANTHER" id="PTHR24304:SF2">
    <property type="entry name" value="24-HYDROXYCHOLESTEROL 7-ALPHA-HYDROXYLASE"/>
    <property type="match status" value="1"/>
</dbReference>